<dbReference type="NCBIfam" id="NF047519">
    <property type="entry name" value="LIC_11366_fam"/>
    <property type="match status" value="1"/>
</dbReference>
<name>A0A4R9GDG3_9LEPT</name>
<protein>
    <submittedName>
        <fullName evidence="1">Uncharacterized protein</fullName>
    </submittedName>
</protein>
<sequence>MPGSIKDFPNRAKQPLLFGSEMPYTRLPKRFRTLFSGLLLFPTLIFAEDASIPKFKELPQERVSPAEDKWEFGARFGAGIRGMDRFDHNLGGFTSSLDPTVFTVTKVRNERTMTQGEILIRNRFSGNFKVGVIGGFHYFQNFGLTNITGDPFYTKLHFGMESLYLLAMVWQDGRINRYLNWEAGFGGGYTKALWVSGGYATNGKDYYIQNGNLSGSGIEFRLEGSVSTPVTNHVTLSAGVFLSWINIASFDGSFNGSTSSVYIRQDGRVSPLTESANQQNILLSQQYSRKLDMQSAYGGIFFGVNYRL</sequence>
<keyword evidence="2" id="KW-1185">Reference proteome</keyword>
<proteinExistence type="predicted"/>
<accession>A0A4R9GDG3</accession>
<reference evidence="1" key="1">
    <citation type="journal article" date="2019" name="PLoS Negl. Trop. Dis.">
        <title>Revisiting the worldwide diversity of Leptospira species in the environment.</title>
        <authorList>
            <person name="Vincent A.T."/>
            <person name="Schiettekatte O."/>
            <person name="Bourhy P."/>
            <person name="Veyrier F.J."/>
            <person name="Picardeau M."/>
        </authorList>
    </citation>
    <scope>NUCLEOTIDE SEQUENCE [LARGE SCALE GENOMIC DNA]</scope>
    <source>
        <strain evidence="1">SSW15</strain>
    </source>
</reference>
<dbReference type="AlphaFoldDB" id="A0A4R9GDG3"/>
<gene>
    <name evidence="1" type="ORF">EHO60_10945</name>
</gene>
<dbReference type="EMBL" id="RQET01000008">
    <property type="protein sequence ID" value="TGK09878.1"/>
    <property type="molecule type" value="Genomic_DNA"/>
</dbReference>
<evidence type="ECO:0000313" key="2">
    <source>
        <dbReference type="Proteomes" id="UP000298458"/>
    </source>
</evidence>
<comment type="caution">
    <text evidence="1">The sequence shown here is derived from an EMBL/GenBank/DDBJ whole genome shotgun (WGS) entry which is preliminary data.</text>
</comment>
<evidence type="ECO:0000313" key="1">
    <source>
        <dbReference type="EMBL" id="TGK09878.1"/>
    </source>
</evidence>
<organism evidence="1 2">
    <name type="scientific">Leptospira fletcheri</name>
    <dbReference type="NCBI Taxonomy" id="2484981"/>
    <lineage>
        <taxon>Bacteria</taxon>
        <taxon>Pseudomonadati</taxon>
        <taxon>Spirochaetota</taxon>
        <taxon>Spirochaetia</taxon>
        <taxon>Leptospirales</taxon>
        <taxon>Leptospiraceae</taxon>
        <taxon>Leptospira</taxon>
    </lineage>
</organism>
<dbReference type="OrthoDB" id="342093at2"/>
<dbReference type="Proteomes" id="UP000298458">
    <property type="component" value="Unassembled WGS sequence"/>
</dbReference>